<accession>A0A4P7W109</accession>
<keyword evidence="2" id="KW-1185">Reference proteome</keyword>
<organism evidence="1 2">
    <name type="scientific">Duncaniella dubosii</name>
    <dbReference type="NCBI Taxonomy" id="2518971"/>
    <lineage>
        <taxon>Bacteria</taxon>
        <taxon>Pseudomonadati</taxon>
        <taxon>Bacteroidota</taxon>
        <taxon>Bacteroidia</taxon>
        <taxon>Bacteroidales</taxon>
        <taxon>Muribaculaceae</taxon>
        <taxon>Duncaniella</taxon>
    </lineage>
</organism>
<dbReference type="Pfam" id="PF09719">
    <property type="entry name" value="C_GCAxxG_C_C"/>
    <property type="match status" value="1"/>
</dbReference>
<dbReference type="Proteomes" id="UP000297149">
    <property type="component" value="Chromosome"/>
</dbReference>
<dbReference type="InterPro" id="IPR010181">
    <property type="entry name" value="CGCAxxGCC_motif"/>
</dbReference>
<evidence type="ECO:0000313" key="1">
    <source>
        <dbReference type="EMBL" id="QCD41457.1"/>
    </source>
</evidence>
<name>A0A4P7W109_9BACT</name>
<dbReference type="NCBIfam" id="TIGR01909">
    <property type="entry name" value="C_GCAxxG_C_C"/>
    <property type="match status" value="1"/>
</dbReference>
<dbReference type="KEGG" id="ddb:E7747_03505"/>
<dbReference type="AlphaFoldDB" id="A0A4P7W109"/>
<gene>
    <name evidence="1" type="ORF">E7747_03505</name>
</gene>
<sequence length="132" mass="14634">MKYTLEQRKELARRLRGEGRNCCQCVAMAFDDMTDVDAEVLARISSGFGSGIGGKGEVCGVMTGAAMVCGLVYDKLERPALYAKVRQPLDMFEELNGSYVCQELKRPGRKPCIDLITDGVEMLHRQFEADGF</sequence>
<protein>
    <submittedName>
        <fullName evidence="1">C_GCAxxG_C_C family protein</fullName>
    </submittedName>
</protein>
<reference evidence="2" key="1">
    <citation type="submission" date="2019-02" db="EMBL/GenBank/DDBJ databases">
        <title>Isolation and identification of novel species under the genus Muribaculum.</title>
        <authorList>
            <person name="Miyake S."/>
            <person name="Ding Y."/>
            <person name="Low A."/>
            <person name="Soh M."/>
            <person name="Seedorf H."/>
        </authorList>
    </citation>
    <scope>NUCLEOTIDE SEQUENCE [LARGE SCALE GENOMIC DNA]</scope>
    <source>
        <strain evidence="2">H5</strain>
    </source>
</reference>
<proteinExistence type="predicted"/>
<dbReference type="EMBL" id="CP039396">
    <property type="protein sequence ID" value="QCD41457.1"/>
    <property type="molecule type" value="Genomic_DNA"/>
</dbReference>
<evidence type="ECO:0000313" key="2">
    <source>
        <dbReference type="Proteomes" id="UP000297149"/>
    </source>
</evidence>
<dbReference type="RefSeq" id="WP_123614037.1">
    <property type="nucleotide sequence ID" value="NZ_CP039396.1"/>
</dbReference>